<evidence type="ECO:0000259" key="1">
    <source>
        <dbReference type="PROSITE" id="PS50097"/>
    </source>
</evidence>
<dbReference type="SUPFAM" id="SSF54695">
    <property type="entry name" value="POZ domain"/>
    <property type="match status" value="1"/>
</dbReference>
<organism evidence="2">
    <name type="scientific">Arcella intermedia</name>
    <dbReference type="NCBI Taxonomy" id="1963864"/>
    <lineage>
        <taxon>Eukaryota</taxon>
        <taxon>Amoebozoa</taxon>
        <taxon>Tubulinea</taxon>
        <taxon>Elardia</taxon>
        <taxon>Arcellinida</taxon>
        <taxon>Sphaerothecina</taxon>
        <taxon>Arcellidae</taxon>
        <taxon>Arcella</taxon>
    </lineage>
</organism>
<feature type="domain" description="BTB" evidence="1">
    <location>
        <begin position="25"/>
        <end position="92"/>
    </location>
</feature>
<dbReference type="InterPro" id="IPR008979">
    <property type="entry name" value="Galactose-bd-like_sf"/>
</dbReference>
<dbReference type="PANTHER" id="PTHR47457">
    <property type="entry name" value="OS05G0345500 PROTEIN"/>
    <property type="match status" value="1"/>
</dbReference>
<dbReference type="PANTHER" id="PTHR47457:SF1">
    <property type="entry name" value="BTB DOMAIN-CONTAINING PROTEIN-RELATED"/>
    <property type="match status" value="1"/>
</dbReference>
<name>A0A6B2L3L1_9EUKA</name>
<evidence type="ECO:0000313" key="2">
    <source>
        <dbReference type="EMBL" id="NDV31623.1"/>
    </source>
</evidence>
<dbReference type="InterPro" id="IPR011333">
    <property type="entry name" value="SKP1/BTB/POZ_sf"/>
</dbReference>
<dbReference type="InterPro" id="IPR000210">
    <property type="entry name" value="BTB/POZ_dom"/>
</dbReference>
<proteinExistence type="predicted"/>
<dbReference type="AlphaFoldDB" id="A0A6B2L3L1"/>
<protein>
    <recommendedName>
        <fullName evidence="1">BTB domain-containing protein</fullName>
    </recommendedName>
</protein>
<dbReference type="SMART" id="SM00225">
    <property type="entry name" value="BTB"/>
    <property type="match status" value="1"/>
</dbReference>
<dbReference type="PROSITE" id="PS50097">
    <property type="entry name" value="BTB"/>
    <property type="match status" value="1"/>
</dbReference>
<dbReference type="Gene3D" id="3.30.710.10">
    <property type="entry name" value="Potassium Channel Kv1.1, Chain A"/>
    <property type="match status" value="1"/>
</dbReference>
<dbReference type="Gene3D" id="2.60.120.260">
    <property type="entry name" value="Galactose-binding domain-like"/>
    <property type="match status" value="1"/>
</dbReference>
<dbReference type="SUPFAM" id="SSF49785">
    <property type="entry name" value="Galactose-binding domain-like"/>
    <property type="match status" value="1"/>
</dbReference>
<dbReference type="EMBL" id="GIBP01002654">
    <property type="protein sequence ID" value="NDV31623.1"/>
    <property type="molecule type" value="Transcribed_RNA"/>
</dbReference>
<accession>A0A6B2L3L1</accession>
<dbReference type="Pfam" id="PF00651">
    <property type="entry name" value="BTB"/>
    <property type="match status" value="1"/>
</dbReference>
<reference evidence="2" key="1">
    <citation type="journal article" date="2020" name="J. Eukaryot. Microbiol.">
        <title>De novo Sequencing, Assembly and Annotation of the Transcriptome for the Free-Living Testate Amoeba Arcella intermedia.</title>
        <authorList>
            <person name="Ribeiro G.M."/>
            <person name="Porfirio-Sousa A.L."/>
            <person name="Maurer-Alcala X.X."/>
            <person name="Katz L.A."/>
            <person name="Lahr D.J.G."/>
        </authorList>
    </citation>
    <scope>NUCLEOTIDE SEQUENCE</scope>
</reference>
<sequence length="444" mass="50016">MLITVNHKEQHCERLKTFVNNPDLSDVTFIIEGKPIHAHRTLLALASPYFRALFTNSMRETTSPQVALEGPSRAGFLAVLEYLYAGSVGVDAGNVMELMDLSRMYQLEGLRGRCVEFVGDAVDPHSAVGLFAACFGLGEEEVKGKCLELICKDPGAAFGDEKQLGLLDAEKWKVLLERDQLEMDELKLFELVHCWFTKFSKKGVEDKEVFKWIRYGVIPARDLIKTVKPTGCAPSELYYLALEYQAASDLFKELNESQAKLFKKRINTAIDSIIPFKNVGDNGIIYYCGTNGGKETWKNPCKSGLITVKGVSLNGELGCFVENKSTTGHIGSNNQPNSFLCLQFQKIRVRPNYYCIWPHNSDTSYYARNWNFEGSNDDVKWTVIREHKNDGSFQSPKTPIAWPLECNNFFSYFRVISTGPNKSGSHYYLTFSALEIYGSIQTLN</sequence>